<dbReference type="STRING" id="408074.SAMN05660909_02519"/>
<dbReference type="InterPro" id="IPR008969">
    <property type="entry name" value="CarboxyPept-like_regulatory"/>
</dbReference>
<evidence type="ECO:0000256" key="1">
    <source>
        <dbReference type="SAM" id="SignalP"/>
    </source>
</evidence>
<dbReference type="InterPro" id="IPR043741">
    <property type="entry name" value="DUF5686"/>
</dbReference>
<dbReference type="RefSeq" id="WP_089762075.1">
    <property type="nucleotide sequence ID" value="NZ_BKAT01000007.1"/>
</dbReference>
<evidence type="ECO:0000313" key="3">
    <source>
        <dbReference type="Proteomes" id="UP000199656"/>
    </source>
</evidence>
<accession>A0A1H4CB99</accession>
<keyword evidence="1" id="KW-0732">Signal</keyword>
<dbReference type="OrthoDB" id="983143at2"/>
<organism evidence="2 3">
    <name type="scientific">Chitinophaga terrae</name>
    <name type="common">ex Kim and Jung 2007</name>
    <dbReference type="NCBI Taxonomy" id="408074"/>
    <lineage>
        <taxon>Bacteria</taxon>
        <taxon>Pseudomonadati</taxon>
        <taxon>Bacteroidota</taxon>
        <taxon>Chitinophagia</taxon>
        <taxon>Chitinophagales</taxon>
        <taxon>Chitinophagaceae</taxon>
        <taxon>Chitinophaga</taxon>
    </lineage>
</organism>
<dbReference type="Pfam" id="PF13715">
    <property type="entry name" value="CarbopepD_reg_2"/>
    <property type="match status" value="1"/>
</dbReference>
<sequence>MTKFLSTTLFVVLCSLYCQAALVKGTVTDNNNQPLPFASIFIKGTTTGTTSNAAGQYQLELPNGNYTVVCQYIGYKKTEVKVAVTAAEQQLNFRLEPLQMQIKEIVVKAGGEDPAYAIIREAIKKRKFYQEQVYEYSCTSYIKGSIGVRNVPEKFLGKKVDKKDVGVDSTGKGVVFLSESLTKVYCRQPDKIKLDVISSRVSGGGLGLDFPAIISFYDNNVSAVITQMGPRGYISPIAENALSFYKYKLEGTFIDDGKTVNKIQVIPKRKHEPLFSGSIFITDGDWRIYSVDLLLTGDYQLEIIDTLNIRQTHVEVTPEVWRTKDQVLHIALDKFGFAMAGNFVNVYSHYNLDPKLGPKFFDNVLIKYDSSYNKQPHGYWDSIRPVPLEPLEVKDFHEKDSAAQANKKAALSPRHIDSLQHAQKKITVANILWSDVSRKYYFSRDSAVLFNSLNIKGLVKALKYNTVEGLALALEPTLYFNTSDETSLVIRPNIRYGLSNTHLNAFTRIDFGKRSKVANKIGRDTWSIAGGKRIMQINPANPIGNLMNELYTLVFKENYMKLYENWFGNLAYGRTFQNNSRLAVSLLYEDRMPLENTTDFVLFKNDKKSFTPNHPEELSNIPFTRHKAFVASIGFSFQPGQQFVEFPDRKISIGSKYPTFTVQYIKGIPNIANSVVDYDKWKVAVYDNMNFKLFGEFRYQVSAGGFLNDKNVQLPDYQHFNGNRTFYNDRYLNSFQLAPYYQYSTTASFYAMANLEHHFNGLLTNKIPLLNKLKWNLVIGSNAFYVNQRNNYIEAFAGLENIFKVARVDVVAGYQSQAPTRVGVRVGFGGVIGSALKAAID</sequence>
<reference evidence="3" key="1">
    <citation type="submission" date="2016-10" db="EMBL/GenBank/DDBJ databases">
        <authorList>
            <person name="Varghese N."/>
            <person name="Submissions S."/>
        </authorList>
    </citation>
    <scope>NUCLEOTIDE SEQUENCE [LARGE SCALE GENOMIC DNA]</scope>
    <source>
        <strain evidence="3">DSM 23920</strain>
    </source>
</reference>
<dbReference type="AlphaFoldDB" id="A0A1H4CB99"/>
<name>A0A1H4CB99_9BACT</name>
<feature type="signal peptide" evidence="1">
    <location>
        <begin position="1"/>
        <end position="20"/>
    </location>
</feature>
<keyword evidence="3" id="KW-1185">Reference proteome</keyword>
<proteinExistence type="predicted"/>
<dbReference type="Gene3D" id="2.60.40.1120">
    <property type="entry name" value="Carboxypeptidase-like, regulatory domain"/>
    <property type="match status" value="1"/>
</dbReference>
<feature type="chain" id="PRO_5011496447" evidence="1">
    <location>
        <begin position="21"/>
        <end position="841"/>
    </location>
</feature>
<protein>
    <submittedName>
        <fullName evidence="2">CarboxypepD_reg-like domain-containing protein</fullName>
    </submittedName>
</protein>
<dbReference type="Pfam" id="PF18939">
    <property type="entry name" value="DUF5686"/>
    <property type="match status" value="1"/>
</dbReference>
<dbReference type="EMBL" id="FNRL01000010">
    <property type="protein sequence ID" value="SEA57656.1"/>
    <property type="molecule type" value="Genomic_DNA"/>
</dbReference>
<dbReference type="Proteomes" id="UP000199656">
    <property type="component" value="Unassembled WGS sequence"/>
</dbReference>
<dbReference type="SUPFAM" id="SSF49464">
    <property type="entry name" value="Carboxypeptidase regulatory domain-like"/>
    <property type="match status" value="1"/>
</dbReference>
<gene>
    <name evidence="2" type="ORF">SAMN05660909_02519</name>
</gene>
<evidence type="ECO:0000313" key="2">
    <source>
        <dbReference type="EMBL" id="SEA57656.1"/>
    </source>
</evidence>